<proteinExistence type="predicted"/>
<gene>
    <name evidence="2" type="ORF">FOL47_002941</name>
</gene>
<evidence type="ECO:0000313" key="2">
    <source>
        <dbReference type="EMBL" id="KAF4668607.1"/>
    </source>
</evidence>
<comment type="caution">
    <text evidence="2">The sequence shown here is derived from an EMBL/GenBank/DDBJ whole genome shotgun (WGS) entry which is preliminary data.</text>
</comment>
<feature type="transmembrane region" description="Helical" evidence="1">
    <location>
        <begin position="80"/>
        <end position="102"/>
    </location>
</feature>
<dbReference type="OrthoDB" id="425846at2759"/>
<evidence type="ECO:0000256" key="1">
    <source>
        <dbReference type="SAM" id="Phobius"/>
    </source>
</evidence>
<keyword evidence="1" id="KW-0812">Transmembrane</keyword>
<dbReference type="Proteomes" id="UP000591131">
    <property type="component" value="Unassembled WGS sequence"/>
</dbReference>
<dbReference type="EMBL" id="JAAPAO010000187">
    <property type="protein sequence ID" value="KAF4668607.1"/>
    <property type="molecule type" value="Genomic_DNA"/>
</dbReference>
<keyword evidence="1" id="KW-0472">Membrane</keyword>
<sequence length="168" mass="19347">MWSACVRRRLLPKRSGGYILKRAFSSSADPWEEVEAHRPRVPTLHGYRRPAAAPQNQTDIPREDFHKFMRGRPRRFPDELAHFLFTWALIIFMVCLTAGTMYKLRPDDFDWIEQERSKAEAAKARLDKRLEAQKTAARAIQEGNTATGVIDVVLDANDKDDDDGYVTK</sequence>
<protein>
    <submittedName>
        <fullName evidence="2">Uncharacterized protein</fullName>
    </submittedName>
</protein>
<dbReference type="AlphaFoldDB" id="A0A7J6MB35"/>
<organism evidence="2 3">
    <name type="scientific">Perkinsus chesapeaki</name>
    <name type="common">Clam parasite</name>
    <name type="synonym">Perkinsus andrewsi</name>
    <dbReference type="NCBI Taxonomy" id="330153"/>
    <lineage>
        <taxon>Eukaryota</taxon>
        <taxon>Sar</taxon>
        <taxon>Alveolata</taxon>
        <taxon>Perkinsozoa</taxon>
        <taxon>Perkinsea</taxon>
        <taxon>Perkinsida</taxon>
        <taxon>Perkinsidae</taxon>
        <taxon>Perkinsus</taxon>
    </lineage>
</organism>
<keyword evidence="1" id="KW-1133">Transmembrane helix</keyword>
<keyword evidence="3" id="KW-1185">Reference proteome</keyword>
<evidence type="ECO:0000313" key="3">
    <source>
        <dbReference type="Proteomes" id="UP000591131"/>
    </source>
</evidence>
<name>A0A7J6MB35_PERCH</name>
<reference evidence="2 3" key="1">
    <citation type="submission" date="2020-04" db="EMBL/GenBank/DDBJ databases">
        <title>Perkinsus chesapeaki whole genome sequence.</title>
        <authorList>
            <person name="Bogema D.R."/>
        </authorList>
    </citation>
    <scope>NUCLEOTIDE SEQUENCE [LARGE SCALE GENOMIC DNA]</scope>
    <source>
        <strain evidence="2">ATCC PRA-425</strain>
    </source>
</reference>
<accession>A0A7J6MB35</accession>